<dbReference type="EMBL" id="AUWY01000083">
    <property type="protein sequence ID" value="EQB31941.1"/>
    <property type="molecule type" value="Genomic_DNA"/>
</dbReference>
<gene>
    <name evidence="3" type="ORF">M529_12050</name>
</gene>
<comment type="caution">
    <text evidence="3">The sequence shown here is derived from an EMBL/GenBank/DDBJ whole genome shotgun (WGS) entry which is preliminary data.</text>
</comment>
<keyword evidence="4" id="KW-1185">Reference proteome</keyword>
<dbReference type="Pfam" id="PF06114">
    <property type="entry name" value="Peptidase_M78"/>
    <property type="match status" value="1"/>
</dbReference>
<dbReference type="Pfam" id="PF09856">
    <property type="entry name" value="ScfRs"/>
    <property type="match status" value="1"/>
</dbReference>
<feature type="domain" description="Short-chain fatty acyl coenzyme A regulators C-terminal" evidence="2">
    <location>
        <begin position="174"/>
        <end position="325"/>
    </location>
</feature>
<dbReference type="PATRIC" id="fig|1346791.3.peg.2318"/>
<dbReference type="eggNOG" id="COG3800">
    <property type="taxonomic scope" value="Bacteria"/>
</dbReference>
<feature type="domain" description="IrrE N-terminal-like" evidence="1">
    <location>
        <begin position="55"/>
        <end position="172"/>
    </location>
</feature>
<dbReference type="InterPro" id="IPR010359">
    <property type="entry name" value="IrrE_HExxH"/>
</dbReference>
<accession>T0J1T9</accession>
<dbReference type="InterPro" id="IPR018653">
    <property type="entry name" value="ScfR_C"/>
</dbReference>
<evidence type="ECO:0000259" key="2">
    <source>
        <dbReference type="Pfam" id="PF09856"/>
    </source>
</evidence>
<evidence type="ECO:0000313" key="3">
    <source>
        <dbReference type="EMBL" id="EQB31941.1"/>
    </source>
</evidence>
<dbReference type="STRING" id="1346791.M529_12050"/>
<organism evidence="3 4">
    <name type="scientific">Sphingobium ummariense RL-3</name>
    <dbReference type="NCBI Taxonomy" id="1346791"/>
    <lineage>
        <taxon>Bacteria</taxon>
        <taxon>Pseudomonadati</taxon>
        <taxon>Pseudomonadota</taxon>
        <taxon>Alphaproteobacteria</taxon>
        <taxon>Sphingomonadales</taxon>
        <taxon>Sphingomonadaceae</taxon>
        <taxon>Sphingobium</taxon>
    </lineage>
</organism>
<reference evidence="3 4" key="1">
    <citation type="journal article" date="2013" name="Genome Announc.">
        <title>Draft Genome Sequence of Sphingobium ummariense Strain RL-3, a Hexachlorocyclohexane-Degrading Bacterium.</title>
        <authorList>
            <person name="Kohli P."/>
            <person name="Dua A."/>
            <person name="Sangwan N."/>
            <person name="Oldach P."/>
            <person name="Khurana J.P."/>
            <person name="Lal R."/>
        </authorList>
    </citation>
    <scope>NUCLEOTIDE SEQUENCE [LARGE SCALE GENOMIC DNA]</scope>
    <source>
        <strain evidence="3 4">RL-3</strain>
    </source>
</reference>
<name>T0J1T9_9SPHN</name>
<sequence length="330" mass="35890">APVDWLRETVARAGNHFAELDAAAEALAGELGEEEPALLQAAIRARLKDRHAIGAQVVRADVLAGTLRHYDMHRRRVLLSERLPASGRLFALAYQLCAQELADAIAGQVARATPPDEDSRRITGIALTNYAAAALVMPYDRFRQAAEQTRHDLPLLRARFGVSAEQLAHRLTSLGRTGARGVPFFMVKLHRAGIVSKRFDGEAWPFARFGGTCPRWDAGDARDAERVQTRLIETVEGQRFLTFALALPATGAPDARGRAVIAIGCEAKHAARLCHADGIDAEKGDAVGVGPTCALCERRGCPDRALPPVTRALDLHGYERTASPYPFRRV</sequence>
<dbReference type="OrthoDB" id="1123084at2"/>
<feature type="non-terminal residue" evidence="3">
    <location>
        <position position="1"/>
    </location>
</feature>
<protein>
    <recommendedName>
        <fullName evidence="5">XRE family transcriptional regulator</fullName>
    </recommendedName>
</protein>
<evidence type="ECO:0000259" key="1">
    <source>
        <dbReference type="Pfam" id="PF06114"/>
    </source>
</evidence>
<evidence type="ECO:0008006" key="5">
    <source>
        <dbReference type="Google" id="ProtNLM"/>
    </source>
</evidence>
<evidence type="ECO:0000313" key="4">
    <source>
        <dbReference type="Proteomes" id="UP000015523"/>
    </source>
</evidence>
<proteinExistence type="predicted"/>
<dbReference type="RefSeq" id="WP_021318208.1">
    <property type="nucleotide sequence ID" value="NZ_AUWY01000083.1"/>
</dbReference>
<dbReference type="AlphaFoldDB" id="T0J1T9"/>
<dbReference type="Proteomes" id="UP000015523">
    <property type="component" value="Unassembled WGS sequence"/>
</dbReference>